<dbReference type="EMBL" id="BAAABX010000044">
    <property type="protein sequence ID" value="GAA0412776.1"/>
    <property type="molecule type" value="Genomic_DNA"/>
</dbReference>
<dbReference type="InterPro" id="IPR029058">
    <property type="entry name" value="AB_hydrolase_fold"/>
</dbReference>
<evidence type="ECO:0000313" key="3">
    <source>
        <dbReference type="Proteomes" id="UP001500879"/>
    </source>
</evidence>
<feature type="transmembrane region" description="Helical" evidence="1">
    <location>
        <begin position="6"/>
        <end position="26"/>
    </location>
</feature>
<dbReference type="Proteomes" id="UP001500879">
    <property type="component" value="Unassembled WGS sequence"/>
</dbReference>
<sequence length="372" mass="40354">MSLMGTPFFVTTIVLVVVALALPLFLWSRIGGPKIVRYVARLLMLVFAQATAITMVFVVVNNANGLYDNWDDLLGTGDHVASAANLGKDGTGGHRMKDLPRVVQKFTDVSDERMGEGVRKTQLKGSVSGVSGEVYVWTPPQYDDPKYKKKKFPVVEVLPGFPGSAKAWFGTLKVNEQLKPMMEKGEIQPFIIVAPRTTLLGSKVDTGCANTPGTINADTWLSFDVRKMVVDNFRVSDKPEAWGVAGYSAGAHCAAKLTIAHPDRFRAGVSLSGYNDPAGVRAALTAKTPALRNENNPLKMLKRAKTPPPVALFFSGSERDGYASGLDIQKAAKLPTTVQVKELPADAGGHNTAVWKEQVPEVFQWLTKQLTP</sequence>
<keyword evidence="1" id="KW-0472">Membrane</keyword>
<dbReference type="RefSeq" id="WP_344025719.1">
    <property type="nucleotide sequence ID" value="NZ_BAAABX010000044.1"/>
</dbReference>
<keyword evidence="3" id="KW-1185">Reference proteome</keyword>
<dbReference type="PANTHER" id="PTHR48098">
    <property type="entry name" value="ENTEROCHELIN ESTERASE-RELATED"/>
    <property type="match status" value="1"/>
</dbReference>
<name>A0ABN0YWF2_9ACTN</name>
<feature type="transmembrane region" description="Helical" evidence="1">
    <location>
        <begin position="38"/>
        <end position="60"/>
    </location>
</feature>
<dbReference type="InterPro" id="IPR050583">
    <property type="entry name" value="Mycobacterial_A85_antigen"/>
</dbReference>
<dbReference type="SUPFAM" id="SSF53474">
    <property type="entry name" value="alpha/beta-Hydrolases"/>
    <property type="match status" value="1"/>
</dbReference>
<organism evidence="2 3">
    <name type="scientific">Streptomyces luteireticuli</name>
    <dbReference type="NCBI Taxonomy" id="173858"/>
    <lineage>
        <taxon>Bacteria</taxon>
        <taxon>Bacillati</taxon>
        <taxon>Actinomycetota</taxon>
        <taxon>Actinomycetes</taxon>
        <taxon>Kitasatosporales</taxon>
        <taxon>Streptomycetaceae</taxon>
        <taxon>Streptomyces</taxon>
    </lineage>
</organism>
<dbReference type="InterPro" id="IPR000801">
    <property type="entry name" value="Esterase-like"/>
</dbReference>
<dbReference type="Pfam" id="PF00756">
    <property type="entry name" value="Esterase"/>
    <property type="match status" value="1"/>
</dbReference>
<reference evidence="2 3" key="1">
    <citation type="journal article" date="2019" name="Int. J. Syst. Evol. Microbiol.">
        <title>The Global Catalogue of Microorganisms (GCM) 10K type strain sequencing project: providing services to taxonomists for standard genome sequencing and annotation.</title>
        <authorList>
            <consortium name="The Broad Institute Genomics Platform"/>
            <consortium name="The Broad Institute Genome Sequencing Center for Infectious Disease"/>
            <person name="Wu L."/>
            <person name="Ma J."/>
        </authorList>
    </citation>
    <scope>NUCLEOTIDE SEQUENCE [LARGE SCALE GENOMIC DNA]</scope>
    <source>
        <strain evidence="2 3">JCM 4788</strain>
    </source>
</reference>
<protein>
    <recommendedName>
        <fullName evidence="4">Esterase</fullName>
    </recommendedName>
</protein>
<evidence type="ECO:0000256" key="1">
    <source>
        <dbReference type="SAM" id="Phobius"/>
    </source>
</evidence>
<accession>A0ABN0YWF2</accession>
<evidence type="ECO:0008006" key="4">
    <source>
        <dbReference type="Google" id="ProtNLM"/>
    </source>
</evidence>
<keyword evidence="1" id="KW-0812">Transmembrane</keyword>
<dbReference type="Gene3D" id="3.40.50.1820">
    <property type="entry name" value="alpha/beta hydrolase"/>
    <property type="match status" value="1"/>
</dbReference>
<evidence type="ECO:0000313" key="2">
    <source>
        <dbReference type="EMBL" id="GAA0412776.1"/>
    </source>
</evidence>
<gene>
    <name evidence="2" type="ORF">GCM10010357_37370</name>
</gene>
<dbReference type="PANTHER" id="PTHR48098:SF1">
    <property type="entry name" value="DIACYLGLYCEROL ACYLTRANSFERASE_MYCOLYLTRANSFERASE AG85A"/>
    <property type="match status" value="1"/>
</dbReference>
<proteinExistence type="predicted"/>
<comment type="caution">
    <text evidence="2">The sequence shown here is derived from an EMBL/GenBank/DDBJ whole genome shotgun (WGS) entry which is preliminary data.</text>
</comment>
<keyword evidence="1" id="KW-1133">Transmembrane helix</keyword>